<dbReference type="Gene3D" id="3.30.1330.40">
    <property type="entry name" value="RutC-like"/>
    <property type="match status" value="1"/>
</dbReference>
<dbReference type="FunFam" id="3.30.1330.40:FF:000001">
    <property type="entry name" value="L-PSP family endoribonuclease"/>
    <property type="match status" value="1"/>
</dbReference>
<dbReference type="CDD" id="cd00448">
    <property type="entry name" value="YjgF_YER057c_UK114_family"/>
    <property type="match status" value="1"/>
</dbReference>
<evidence type="ECO:0000256" key="1">
    <source>
        <dbReference type="ARBA" id="ARBA00010552"/>
    </source>
</evidence>
<sequence>MFRRAISTSLATTSRMPLRASIHPGRCNSNILPLQATREKTTVSSIYTDKCYAPFAHYSQAIKAGNHIWLSGQIPADAQGNLIKGSVTEKTQAIIQNTEAILQEAGSGLDRVAKVVVYVTDASIMPEFAEVYDPAFPHRPARSMVEVSKLPAGVDIQVDFFAVV</sequence>
<evidence type="ECO:0000313" key="3">
    <source>
        <dbReference type="Proteomes" id="UP000249789"/>
    </source>
</evidence>
<dbReference type="GO" id="GO:0005829">
    <property type="term" value="C:cytosol"/>
    <property type="evidence" value="ECO:0007669"/>
    <property type="project" value="TreeGrafter"/>
</dbReference>
<evidence type="ECO:0000313" key="2">
    <source>
        <dbReference type="EMBL" id="RAK78952.1"/>
    </source>
</evidence>
<dbReference type="OrthoDB" id="309640at2759"/>
<dbReference type="Proteomes" id="UP000249789">
    <property type="component" value="Unassembled WGS sequence"/>
</dbReference>
<dbReference type="PANTHER" id="PTHR11803:SF58">
    <property type="entry name" value="PROTEIN HMF1-RELATED"/>
    <property type="match status" value="1"/>
</dbReference>
<accession>A0A8G1RRK7</accession>
<protein>
    <submittedName>
        <fullName evidence="2">YjgF-like protein</fullName>
    </submittedName>
</protein>
<dbReference type="EMBL" id="KZ824635">
    <property type="protein sequence ID" value="RAK78952.1"/>
    <property type="molecule type" value="Genomic_DNA"/>
</dbReference>
<dbReference type="PANTHER" id="PTHR11803">
    <property type="entry name" value="2-IMINOBUTANOATE/2-IMINOPROPANOATE DEAMINASE RIDA"/>
    <property type="match status" value="1"/>
</dbReference>
<organism evidence="2 3">
    <name type="scientific">Aspergillus fijiensis CBS 313.89</name>
    <dbReference type="NCBI Taxonomy" id="1448319"/>
    <lineage>
        <taxon>Eukaryota</taxon>
        <taxon>Fungi</taxon>
        <taxon>Dikarya</taxon>
        <taxon>Ascomycota</taxon>
        <taxon>Pezizomycotina</taxon>
        <taxon>Eurotiomycetes</taxon>
        <taxon>Eurotiomycetidae</taxon>
        <taxon>Eurotiales</taxon>
        <taxon>Aspergillaceae</taxon>
        <taxon>Aspergillus</taxon>
    </lineage>
</organism>
<dbReference type="SUPFAM" id="SSF55298">
    <property type="entry name" value="YjgF-like"/>
    <property type="match status" value="1"/>
</dbReference>
<dbReference type="RefSeq" id="XP_040802962.1">
    <property type="nucleotide sequence ID" value="XM_040944362.1"/>
</dbReference>
<proteinExistence type="inferred from homology"/>
<dbReference type="GO" id="GO:0005739">
    <property type="term" value="C:mitochondrion"/>
    <property type="evidence" value="ECO:0007669"/>
    <property type="project" value="UniProtKB-ARBA"/>
</dbReference>
<name>A0A8G1RRK7_9EURO</name>
<dbReference type="GO" id="GO:0019239">
    <property type="term" value="F:deaminase activity"/>
    <property type="evidence" value="ECO:0007669"/>
    <property type="project" value="TreeGrafter"/>
</dbReference>
<keyword evidence="3" id="KW-1185">Reference proteome</keyword>
<dbReference type="GeneID" id="63861695"/>
<dbReference type="VEuPathDB" id="FungiDB:BO72DRAFT_446706"/>
<dbReference type="InterPro" id="IPR035959">
    <property type="entry name" value="RutC-like_sf"/>
</dbReference>
<reference evidence="2 3" key="1">
    <citation type="submission" date="2018-02" db="EMBL/GenBank/DDBJ databases">
        <title>The genomes of Aspergillus section Nigri reveals drivers in fungal speciation.</title>
        <authorList>
            <consortium name="DOE Joint Genome Institute"/>
            <person name="Vesth T.C."/>
            <person name="Nybo J."/>
            <person name="Theobald S."/>
            <person name="Brandl J."/>
            <person name="Frisvad J.C."/>
            <person name="Nielsen K.F."/>
            <person name="Lyhne E.K."/>
            <person name="Kogle M.E."/>
            <person name="Kuo A."/>
            <person name="Riley R."/>
            <person name="Clum A."/>
            <person name="Nolan M."/>
            <person name="Lipzen A."/>
            <person name="Salamov A."/>
            <person name="Henrissat B."/>
            <person name="Wiebenga A."/>
            <person name="De vries R.P."/>
            <person name="Grigoriev I.V."/>
            <person name="Mortensen U.H."/>
            <person name="Andersen M.R."/>
            <person name="Baker S.E."/>
        </authorList>
    </citation>
    <scope>NUCLEOTIDE SEQUENCE [LARGE SCALE GENOMIC DNA]</scope>
    <source>
        <strain evidence="2 3">CBS 313.89</strain>
    </source>
</reference>
<dbReference type="AlphaFoldDB" id="A0A8G1RRK7"/>
<dbReference type="Pfam" id="PF01042">
    <property type="entry name" value="Ribonuc_L-PSP"/>
    <property type="match status" value="1"/>
</dbReference>
<gene>
    <name evidence="2" type="ORF">BO72DRAFT_446706</name>
</gene>
<comment type="similarity">
    <text evidence="1">Belongs to the RutC family.</text>
</comment>
<dbReference type="InterPro" id="IPR006175">
    <property type="entry name" value="YjgF/YER057c/UK114"/>
</dbReference>